<sequence>MDRSLKIFIICVVLLFISWIAFLILSTCLGPPLRHNTSRKPGRISLERILATWAFITNVTKAQVIVIGLIGIIKSSILFISSLSNLHSLRLLVHLIFYFNTNLSIVKA</sequence>
<dbReference type="VEuPathDB" id="FungiDB:PSHT_13552"/>
<keyword evidence="1" id="KW-0472">Membrane</keyword>
<name>A0A2S4UQF7_9BASI</name>
<accession>A0A2S4UQF7</accession>
<evidence type="ECO:0000256" key="1">
    <source>
        <dbReference type="SAM" id="Phobius"/>
    </source>
</evidence>
<gene>
    <name evidence="2" type="ORF">PSHT_13552</name>
</gene>
<dbReference type="Proteomes" id="UP000238274">
    <property type="component" value="Unassembled WGS sequence"/>
</dbReference>
<reference evidence="2 3" key="1">
    <citation type="submission" date="2017-12" db="EMBL/GenBank/DDBJ databases">
        <title>Gene loss provides genomic basis for host adaptation in cereal stripe rust fungi.</title>
        <authorList>
            <person name="Xia C."/>
        </authorList>
    </citation>
    <scope>NUCLEOTIDE SEQUENCE [LARGE SCALE GENOMIC DNA]</scope>
    <source>
        <strain evidence="2 3">93TX-2</strain>
    </source>
</reference>
<reference evidence="3" key="2">
    <citation type="journal article" date="2018" name="BMC Genomics">
        <title>Genomic insights into host adaptation between the wheat stripe rust pathogen (Puccinia striiformis f. sp. tritici) and the barley stripe rust pathogen (Puccinia striiformis f. sp. hordei).</title>
        <authorList>
            <person name="Xia C."/>
            <person name="Wang M."/>
            <person name="Yin C."/>
            <person name="Cornejo O.E."/>
            <person name="Hulbert S.H."/>
            <person name="Chen X."/>
        </authorList>
    </citation>
    <scope>NUCLEOTIDE SEQUENCE [LARGE SCALE GENOMIC DNA]</scope>
    <source>
        <strain evidence="3">93TX-2</strain>
    </source>
</reference>
<dbReference type="OrthoDB" id="2503681at2759"/>
<keyword evidence="1" id="KW-1133">Transmembrane helix</keyword>
<keyword evidence="1" id="KW-0812">Transmembrane</keyword>
<dbReference type="EMBL" id="PKSM01000273">
    <property type="protein sequence ID" value="POV99437.1"/>
    <property type="molecule type" value="Genomic_DNA"/>
</dbReference>
<organism evidence="2 3">
    <name type="scientific">Puccinia striiformis</name>
    <dbReference type="NCBI Taxonomy" id="27350"/>
    <lineage>
        <taxon>Eukaryota</taxon>
        <taxon>Fungi</taxon>
        <taxon>Dikarya</taxon>
        <taxon>Basidiomycota</taxon>
        <taxon>Pucciniomycotina</taxon>
        <taxon>Pucciniomycetes</taxon>
        <taxon>Pucciniales</taxon>
        <taxon>Pucciniaceae</taxon>
        <taxon>Puccinia</taxon>
    </lineage>
</organism>
<evidence type="ECO:0000313" key="2">
    <source>
        <dbReference type="EMBL" id="POV99437.1"/>
    </source>
</evidence>
<keyword evidence="3" id="KW-1185">Reference proteome</keyword>
<dbReference type="AlphaFoldDB" id="A0A2S4UQF7"/>
<feature type="transmembrane region" description="Helical" evidence="1">
    <location>
        <begin position="50"/>
        <end position="73"/>
    </location>
</feature>
<feature type="transmembrane region" description="Helical" evidence="1">
    <location>
        <begin position="79"/>
        <end position="99"/>
    </location>
</feature>
<comment type="caution">
    <text evidence="2">The sequence shown here is derived from an EMBL/GenBank/DDBJ whole genome shotgun (WGS) entry which is preliminary data.</text>
</comment>
<proteinExistence type="predicted"/>
<evidence type="ECO:0000313" key="3">
    <source>
        <dbReference type="Proteomes" id="UP000238274"/>
    </source>
</evidence>
<protein>
    <submittedName>
        <fullName evidence="2">Uncharacterized protein</fullName>
    </submittedName>
</protein>
<feature type="transmembrane region" description="Helical" evidence="1">
    <location>
        <begin position="6"/>
        <end position="29"/>
    </location>
</feature>
<reference evidence="3" key="3">
    <citation type="journal article" date="2018" name="Mol. Plant Microbe Interact.">
        <title>Genome sequence resources for the wheat stripe rust pathogen (Puccinia striiformis f. sp. tritici) and the barley stripe rust pathogen (Puccinia striiformis f. sp. hordei).</title>
        <authorList>
            <person name="Xia C."/>
            <person name="Wang M."/>
            <person name="Yin C."/>
            <person name="Cornejo O.E."/>
            <person name="Hulbert S.H."/>
            <person name="Chen X."/>
        </authorList>
    </citation>
    <scope>NUCLEOTIDE SEQUENCE [LARGE SCALE GENOMIC DNA]</scope>
    <source>
        <strain evidence="3">93TX-2</strain>
    </source>
</reference>